<keyword evidence="17" id="KW-1185">Reference proteome</keyword>
<keyword evidence="8 14" id="KW-0071">Autoinducer synthesis</keyword>
<evidence type="ECO:0000256" key="12">
    <source>
        <dbReference type="ARBA" id="ARBA00030600"/>
    </source>
</evidence>
<dbReference type="GO" id="GO:0005506">
    <property type="term" value="F:iron ion binding"/>
    <property type="evidence" value="ECO:0007669"/>
    <property type="project" value="InterPro"/>
</dbReference>
<keyword evidence="9 14" id="KW-0408">Iron</keyword>
<comment type="function">
    <text evidence="11 14">Involved in the synthesis of autoinducer 2 (AI-2) which is secreted by bacteria and is used to communicate both the cell density and the metabolic potential of the environment. The regulation of gene expression in response to changes in cell density is called quorum sensing. Catalyzes the transformation of S-ribosylhomocysteine (RHC) to homocysteine (HC) and 4,5-dihydroxy-2,3-pentadione (DPD).</text>
</comment>
<evidence type="ECO:0000256" key="1">
    <source>
        <dbReference type="ARBA" id="ARBA00000297"/>
    </source>
</evidence>
<evidence type="ECO:0000256" key="7">
    <source>
        <dbReference type="ARBA" id="ARBA00022723"/>
    </source>
</evidence>
<evidence type="ECO:0000256" key="10">
    <source>
        <dbReference type="ARBA" id="ARBA00023239"/>
    </source>
</evidence>
<dbReference type="SUPFAM" id="SSF63411">
    <property type="entry name" value="LuxS/MPP-like metallohydrolase"/>
    <property type="match status" value="1"/>
</dbReference>
<dbReference type="NCBIfam" id="NF002604">
    <property type="entry name" value="PRK02260.1-4"/>
    <property type="match status" value="1"/>
</dbReference>
<comment type="cofactor">
    <cofactor evidence="14">
        <name>Fe cation</name>
        <dbReference type="ChEBI" id="CHEBI:24875"/>
    </cofactor>
    <text evidence="14">Binds 1 Fe cation per subunit.</text>
</comment>
<evidence type="ECO:0000313" key="16">
    <source>
        <dbReference type="EMBL" id="PWT27231.1"/>
    </source>
</evidence>
<dbReference type="PRINTS" id="PR01487">
    <property type="entry name" value="LUXSPROTEIN"/>
</dbReference>
<dbReference type="GO" id="GO:0009372">
    <property type="term" value="P:quorum sensing"/>
    <property type="evidence" value="ECO:0007669"/>
    <property type="project" value="UniProtKB-UniRule"/>
</dbReference>
<dbReference type="PANTHER" id="PTHR35799:SF1">
    <property type="entry name" value="S-RIBOSYLHOMOCYSTEINE LYASE"/>
    <property type="match status" value="1"/>
</dbReference>
<evidence type="ECO:0000256" key="14">
    <source>
        <dbReference type="HAMAP-Rule" id="MF_00091"/>
    </source>
</evidence>
<evidence type="ECO:0000256" key="13">
    <source>
        <dbReference type="ARBA" id="ARBA00031777"/>
    </source>
</evidence>
<evidence type="ECO:0000256" key="5">
    <source>
        <dbReference type="ARBA" id="ARBA00015130"/>
    </source>
</evidence>
<dbReference type="Gene3D" id="3.30.1360.80">
    <property type="entry name" value="S-ribosylhomocysteinase (LuxS)"/>
    <property type="match status" value="1"/>
</dbReference>
<feature type="binding site" evidence="14">
    <location>
        <position position="124"/>
    </location>
    <ligand>
        <name>Fe cation</name>
        <dbReference type="ChEBI" id="CHEBI:24875"/>
    </ligand>
</feature>
<dbReference type="PIRSF" id="PIRSF006160">
    <property type="entry name" value="AI2"/>
    <property type="match status" value="1"/>
</dbReference>
<accession>A0A317FX92</accession>
<name>A0A317FX92_BUTFI</name>
<evidence type="ECO:0000256" key="6">
    <source>
        <dbReference type="ARBA" id="ARBA00022654"/>
    </source>
</evidence>
<dbReference type="EMBL" id="NXNG01000001">
    <property type="protein sequence ID" value="PWT27231.1"/>
    <property type="molecule type" value="Genomic_DNA"/>
</dbReference>
<proteinExistence type="inferred from homology"/>
<reference evidence="15 17" key="1">
    <citation type="submission" date="2017-09" db="EMBL/GenBank/DDBJ databases">
        <title>High-quality draft genome sequence of Butyrivibrio fibrisolvens INBov1, isolated from cow rumen.</title>
        <authorList>
            <person name="Rodriguez Hernaez J."/>
            <person name="Rivarola M."/>
            <person name="Paniego N."/>
            <person name="Cravero S."/>
            <person name="Ceron Cucchi M."/>
            <person name="Martinez M.C."/>
        </authorList>
    </citation>
    <scope>NUCLEOTIDE SEQUENCE [LARGE SCALE GENOMIC DNA]</scope>
    <source>
        <strain evidence="15 17">INBov1</strain>
    </source>
</reference>
<comment type="subunit">
    <text evidence="3 14">Homodimer.</text>
</comment>
<evidence type="ECO:0000256" key="4">
    <source>
        <dbReference type="ARBA" id="ARBA00012240"/>
    </source>
</evidence>
<comment type="similarity">
    <text evidence="2 14">Belongs to the LuxS family.</text>
</comment>
<evidence type="ECO:0000256" key="8">
    <source>
        <dbReference type="ARBA" id="ARBA00022929"/>
    </source>
</evidence>
<comment type="caution">
    <text evidence="15">The sequence shown here is derived from an EMBL/GenBank/DDBJ whole genome shotgun (WGS) entry which is preliminary data.</text>
</comment>
<dbReference type="PANTHER" id="PTHR35799">
    <property type="entry name" value="S-RIBOSYLHOMOCYSTEINE LYASE"/>
    <property type="match status" value="1"/>
</dbReference>
<evidence type="ECO:0000256" key="9">
    <source>
        <dbReference type="ARBA" id="ARBA00023004"/>
    </source>
</evidence>
<keyword evidence="7 14" id="KW-0479">Metal-binding</keyword>
<protein>
    <recommendedName>
        <fullName evidence="5 14">S-ribosylhomocysteine lyase</fullName>
        <ecNumber evidence="4 14">4.4.1.21</ecNumber>
    </recommendedName>
    <alternativeName>
        <fullName evidence="12 14">AI-2 synthesis protein</fullName>
    </alternativeName>
    <alternativeName>
        <fullName evidence="13 14">Autoinducer-2 production protein LuxS</fullName>
    </alternativeName>
</protein>
<dbReference type="EC" id="4.4.1.21" evidence="4 14"/>
<feature type="binding site" evidence="14">
    <location>
        <position position="57"/>
    </location>
    <ligand>
        <name>Fe cation</name>
        <dbReference type="ChEBI" id="CHEBI:24875"/>
    </ligand>
</feature>
<evidence type="ECO:0000313" key="17">
    <source>
        <dbReference type="Proteomes" id="UP000245488"/>
    </source>
</evidence>
<sequence>MEKIASFTVNHLKLVPGVYVSRKDTVGEEVITTFDLRMTAPNKEPVMNTAEIHTIEHLGATFLRNDKEFGDRTIYFGPMGCRTGFYLVLAGDLDSRDIVDLLTRLFEFIRDFEGDIPGAAARDCGNYLDQNLAMANFLAARYLDNVLYNISEDQLVYPE</sequence>
<dbReference type="HAMAP" id="MF_00091">
    <property type="entry name" value="LuxS"/>
    <property type="match status" value="1"/>
</dbReference>
<keyword evidence="10 14" id="KW-0456">Lyase</keyword>
<dbReference type="AlphaFoldDB" id="A0A317FX92"/>
<dbReference type="GO" id="GO:0043768">
    <property type="term" value="F:S-ribosylhomocysteine lyase activity"/>
    <property type="evidence" value="ECO:0007669"/>
    <property type="project" value="UniProtKB-UniRule"/>
</dbReference>
<keyword evidence="6 14" id="KW-0673">Quorum sensing</keyword>
<organism evidence="15 17">
    <name type="scientific">Butyrivibrio fibrisolvens</name>
    <dbReference type="NCBI Taxonomy" id="831"/>
    <lineage>
        <taxon>Bacteria</taxon>
        <taxon>Bacillati</taxon>
        <taxon>Bacillota</taxon>
        <taxon>Clostridia</taxon>
        <taxon>Lachnospirales</taxon>
        <taxon>Lachnospiraceae</taxon>
        <taxon>Butyrivibrio</taxon>
    </lineage>
</organism>
<dbReference type="Proteomes" id="UP000245488">
    <property type="component" value="Chromosome"/>
</dbReference>
<dbReference type="InterPro" id="IPR011249">
    <property type="entry name" value="Metalloenz_LuxS/M16"/>
</dbReference>
<evidence type="ECO:0000256" key="11">
    <source>
        <dbReference type="ARBA" id="ARBA00024654"/>
    </source>
</evidence>
<feature type="binding site" evidence="14">
    <location>
        <position position="53"/>
    </location>
    <ligand>
        <name>Fe cation</name>
        <dbReference type="ChEBI" id="CHEBI:24875"/>
    </ligand>
</feature>
<gene>
    <name evidence="14" type="primary">luxS</name>
    <name evidence="15" type="ORF">CPT75_01905</name>
    <name evidence="16" type="ORF">CPT75_09000</name>
</gene>
<dbReference type="Pfam" id="PF02664">
    <property type="entry name" value="LuxS"/>
    <property type="match status" value="1"/>
</dbReference>
<evidence type="ECO:0000256" key="3">
    <source>
        <dbReference type="ARBA" id="ARBA00011738"/>
    </source>
</evidence>
<dbReference type="InterPro" id="IPR037005">
    <property type="entry name" value="LuxS_sf"/>
</dbReference>
<evidence type="ECO:0000256" key="2">
    <source>
        <dbReference type="ARBA" id="ARBA00007311"/>
    </source>
</evidence>
<evidence type="ECO:0000313" key="15">
    <source>
        <dbReference type="EMBL" id="PWT25736.1"/>
    </source>
</evidence>
<dbReference type="EMBL" id="NXNG01000005">
    <property type="protein sequence ID" value="PWT25736.1"/>
    <property type="molecule type" value="Genomic_DNA"/>
</dbReference>
<comment type="catalytic activity">
    <reaction evidence="1 14">
        <text>S-(5-deoxy-D-ribos-5-yl)-L-homocysteine = (S)-4,5-dihydroxypentane-2,3-dione + L-homocysteine</text>
        <dbReference type="Rhea" id="RHEA:17753"/>
        <dbReference type="ChEBI" id="CHEBI:29484"/>
        <dbReference type="ChEBI" id="CHEBI:58195"/>
        <dbReference type="ChEBI" id="CHEBI:58199"/>
        <dbReference type="EC" id="4.4.1.21"/>
    </reaction>
</comment>
<dbReference type="InterPro" id="IPR003815">
    <property type="entry name" value="S-ribosylhomocysteinase"/>
</dbReference>
<dbReference type="RefSeq" id="WP_110072807.1">
    <property type="nucleotide sequence ID" value="NZ_CM009896.1"/>
</dbReference>